<dbReference type="RefSeq" id="WP_037978726.1">
    <property type="nucleotide sequence ID" value="NZ_JMKI01000060.1"/>
</dbReference>
<dbReference type="InterPro" id="IPR006448">
    <property type="entry name" value="Phage_term_ssu_P27"/>
</dbReference>
<organism evidence="2 3">
    <name type="scientific">Synergistes jonesii</name>
    <dbReference type="NCBI Taxonomy" id="2754"/>
    <lineage>
        <taxon>Bacteria</taxon>
        <taxon>Thermotogati</taxon>
        <taxon>Synergistota</taxon>
        <taxon>Synergistia</taxon>
        <taxon>Synergistales</taxon>
        <taxon>Synergistaceae</taxon>
        <taxon>Synergistes</taxon>
    </lineage>
</organism>
<accession>A0A073J0D4</accession>
<dbReference type="NCBIfam" id="TIGR01558">
    <property type="entry name" value="sm_term_P27"/>
    <property type="match status" value="1"/>
</dbReference>
<feature type="region of interest" description="Disordered" evidence="1">
    <location>
        <begin position="1"/>
        <end position="32"/>
    </location>
</feature>
<dbReference type="AlphaFoldDB" id="A0A073J0D4"/>
<dbReference type="EMBL" id="JMKI01000060">
    <property type="protein sequence ID" value="KEJ91122.1"/>
    <property type="molecule type" value="Genomic_DNA"/>
</dbReference>
<dbReference type="OrthoDB" id="214483at2"/>
<dbReference type="STRING" id="2754.EH55_13170"/>
<evidence type="ECO:0000313" key="2">
    <source>
        <dbReference type="EMBL" id="KEJ91122.1"/>
    </source>
</evidence>
<sequence length="157" mass="17252">MATRGRKPKPEAIKKLGGRSHKKKEPPLVELPMDALTDAGDLAMPGEKELWASLVEAGVAKKSDRQAFVRYIDMISVYVKARSDVEERGAVLDVGTKNERNNPSWRIMRQAQTELLKLEVEFGLTPSAKQRVMKALLCDNKTGGDGGYAAIRRGASS</sequence>
<dbReference type="GeneID" id="90984722"/>
<protein>
    <recommendedName>
        <fullName evidence="4">Terminase</fullName>
    </recommendedName>
</protein>
<gene>
    <name evidence="2" type="ORF">EH55_13170</name>
</gene>
<evidence type="ECO:0000313" key="3">
    <source>
        <dbReference type="Proteomes" id="UP000027665"/>
    </source>
</evidence>
<evidence type="ECO:0000256" key="1">
    <source>
        <dbReference type="SAM" id="MobiDB-lite"/>
    </source>
</evidence>
<name>A0A073J0D4_9BACT</name>
<dbReference type="Pfam" id="PF05119">
    <property type="entry name" value="Terminase_4"/>
    <property type="match status" value="1"/>
</dbReference>
<evidence type="ECO:0008006" key="4">
    <source>
        <dbReference type="Google" id="ProtNLM"/>
    </source>
</evidence>
<comment type="caution">
    <text evidence="2">The sequence shown here is derived from an EMBL/GenBank/DDBJ whole genome shotgun (WGS) entry which is preliminary data.</text>
</comment>
<keyword evidence="3" id="KW-1185">Reference proteome</keyword>
<reference evidence="2 3" key="1">
    <citation type="submission" date="2014-04" db="EMBL/GenBank/DDBJ databases">
        <title>Draft Genome Sequence of Synergistes jonesii.</title>
        <authorList>
            <person name="Coil D.A."/>
            <person name="Eisen J.A."/>
            <person name="Holland-Moritz H.E."/>
        </authorList>
    </citation>
    <scope>NUCLEOTIDE SEQUENCE [LARGE SCALE GENOMIC DNA]</scope>
    <source>
        <strain evidence="2 3">78-1</strain>
    </source>
</reference>
<dbReference type="Proteomes" id="UP000027665">
    <property type="component" value="Unassembled WGS sequence"/>
</dbReference>
<proteinExistence type="predicted"/>